<accession>W4UW25</accession>
<evidence type="ECO:0000313" key="1">
    <source>
        <dbReference type="EMBL" id="GAE85017.1"/>
    </source>
</evidence>
<protein>
    <recommendedName>
        <fullName evidence="3">Outer membrane protein</fullName>
    </recommendedName>
</protein>
<evidence type="ECO:0008006" key="3">
    <source>
        <dbReference type="Google" id="ProtNLM"/>
    </source>
</evidence>
<dbReference type="Proteomes" id="UP000019131">
    <property type="component" value="Unassembled WGS sequence"/>
</dbReference>
<dbReference type="EMBL" id="BAIV01000022">
    <property type="protein sequence ID" value="GAE85017.1"/>
    <property type="molecule type" value="Genomic_DNA"/>
</dbReference>
<evidence type="ECO:0000313" key="2">
    <source>
        <dbReference type="Proteomes" id="UP000019131"/>
    </source>
</evidence>
<comment type="caution">
    <text evidence="1">The sequence shown here is derived from an EMBL/GenBank/DDBJ whole genome shotgun (WGS) entry which is preliminary data.</text>
</comment>
<dbReference type="STRING" id="1445607.JCM10512_3412"/>
<reference evidence="1 2" key="1">
    <citation type="journal article" date="2014" name="Genome Announc.">
        <title>Draft Genome Sequence of Bacteroides reticulotermitis Strain JCM 10512T, Isolated from the Gut of a Termite.</title>
        <authorList>
            <person name="Yuki M."/>
            <person name="Oshima K."/>
            <person name="Suda W."/>
            <person name="Sakamoto M."/>
            <person name="Iida T."/>
            <person name="Hattori M."/>
            <person name="Ohkuma M."/>
        </authorList>
    </citation>
    <scope>NUCLEOTIDE SEQUENCE [LARGE SCALE GENOMIC DNA]</scope>
    <source>
        <strain evidence="1 2">JCM 10512</strain>
    </source>
</reference>
<dbReference type="SUPFAM" id="SSF48452">
    <property type="entry name" value="TPR-like"/>
    <property type="match status" value="1"/>
</dbReference>
<dbReference type="InterPro" id="IPR011990">
    <property type="entry name" value="TPR-like_helical_dom_sf"/>
</dbReference>
<sequence length="83" mass="9144">MGFCGLLACSDSFLDVNPVTDLTEDSFYLNAKDAERALVGCYDGFRTLWTMALPSPQLRRSCRTTVSEAPVKVMEAVTRCSTI</sequence>
<keyword evidence="2" id="KW-1185">Reference proteome</keyword>
<proteinExistence type="predicted"/>
<gene>
    <name evidence="1" type="ORF">JCM10512_3412</name>
</gene>
<organism evidence="1 2">
    <name type="scientific">Bacteroides reticulotermitis JCM 10512</name>
    <dbReference type="NCBI Taxonomy" id="1445607"/>
    <lineage>
        <taxon>Bacteria</taxon>
        <taxon>Pseudomonadati</taxon>
        <taxon>Bacteroidota</taxon>
        <taxon>Bacteroidia</taxon>
        <taxon>Bacteroidales</taxon>
        <taxon>Bacteroidaceae</taxon>
        <taxon>Bacteroides</taxon>
    </lineage>
</organism>
<name>W4UW25_9BACE</name>
<dbReference type="AlphaFoldDB" id="W4UW25"/>